<dbReference type="RefSeq" id="WP_318785567.1">
    <property type="nucleotide sequence ID" value="NZ_JAWDKC010000012.1"/>
</dbReference>
<gene>
    <name evidence="1" type="ORF">MmiAt1_07000</name>
</gene>
<sequence length="353" mass="40055">MIDDKSTTYEWIVSTSENGRINKVLLEKMIRALTLLDGLAESDLDFVFKGGTSLVLLLHPINRISIDIDIITSDEKELNEILQKICDDKGFLRFEKDARKHITAIEKEHYKLYYKSVINEDEEYVLLDVLRENILYTKILTKEIRHEFIEISGNPNVIQIPDINNLLGDKLTAFAPNTTGIPYQKNGQEMGMQIIKQMFDIGCLFDEADDIKVVSDVFSKFTKAELSYKGLDAGPNDVLDDIIETALLICLETEIKNEALKILKQGIVSVRSYIFSGRFNENRAKIAASKTAYVASAIKYGGMEINKFHSGMNVRDLEIAGALDTKITRIMKKANPEAFFYLYQISLLLNEES</sequence>
<comment type="caution">
    <text evidence="1">The sequence shown here is derived from an EMBL/GenBank/DDBJ whole genome shotgun (WGS) entry which is preliminary data.</text>
</comment>
<keyword evidence="2" id="KW-1185">Reference proteome</keyword>
<name>A0ABU3VP07_9EURY</name>
<dbReference type="Proteomes" id="UP001272052">
    <property type="component" value="Unassembled WGS sequence"/>
</dbReference>
<evidence type="ECO:0000313" key="2">
    <source>
        <dbReference type="Proteomes" id="UP001272052"/>
    </source>
</evidence>
<proteinExistence type="predicted"/>
<organism evidence="1 2">
    <name type="scientific">Methanimicrococcus hacksteinii</name>
    <dbReference type="NCBI Taxonomy" id="3028293"/>
    <lineage>
        <taxon>Archaea</taxon>
        <taxon>Methanobacteriati</taxon>
        <taxon>Methanobacteriota</taxon>
        <taxon>Stenosarchaea group</taxon>
        <taxon>Methanomicrobia</taxon>
        <taxon>Methanosarcinales</taxon>
        <taxon>Methanosarcinaceae</taxon>
        <taxon>Methanimicrococcus</taxon>
    </lineage>
</organism>
<dbReference type="Pfam" id="PF08843">
    <property type="entry name" value="AbiEii"/>
    <property type="match status" value="1"/>
</dbReference>
<protein>
    <recommendedName>
        <fullName evidence="3">Nucleotidyl transferase AbiEii/AbiGii toxin family protein</fullName>
    </recommendedName>
</protein>
<reference evidence="1 2" key="1">
    <citation type="submission" date="2023-06" db="EMBL/GenBank/DDBJ databases">
        <title>Genome sequence of Methanimicrococcus sp. At1.</title>
        <authorList>
            <person name="Protasov E."/>
            <person name="Platt K."/>
            <person name="Poehlein A."/>
            <person name="Daniel R."/>
            <person name="Brune A."/>
        </authorList>
    </citation>
    <scope>NUCLEOTIDE SEQUENCE [LARGE SCALE GENOMIC DNA]</scope>
    <source>
        <strain evidence="1 2">At1</strain>
    </source>
</reference>
<dbReference type="InterPro" id="IPR014942">
    <property type="entry name" value="AbiEii"/>
</dbReference>
<dbReference type="Gene3D" id="3.10.450.620">
    <property type="entry name" value="JHP933, nucleotidyltransferase-like core domain"/>
    <property type="match status" value="1"/>
</dbReference>
<evidence type="ECO:0000313" key="1">
    <source>
        <dbReference type="EMBL" id="MDV0445143.1"/>
    </source>
</evidence>
<dbReference type="EMBL" id="JAWDKC010000012">
    <property type="protein sequence ID" value="MDV0445143.1"/>
    <property type="molecule type" value="Genomic_DNA"/>
</dbReference>
<accession>A0ABU3VP07</accession>
<evidence type="ECO:0008006" key="3">
    <source>
        <dbReference type="Google" id="ProtNLM"/>
    </source>
</evidence>